<dbReference type="SMART" id="SM00673">
    <property type="entry name" value="CARP"/>
    <property type="match status" value="1"/>
</dbReference>
<dbReference type="GO" id="GO:0005096">
    <property type="term" value="F:GTPase activator activity"/>
    <property type="evidence" value="ECO:0007669"/>
    <property type="project" value="UniProtKB-KW"/>
</dbReference>
<gene>
    <name evidence="12" type="ORF">PACLA_8A068570</name>
</gene>
<comment type="caution">
    <text evidence="12">The sequence shown here is derived from an EMBL/GenBank/DDBJ whole genome shotgun (WGS) entry which is preliminary data.</text>
</comment>
<dbReference type="InterPro" id="IPR012945">
    <property type="entry name" value="Tubulin-bd_cofactor_C_dom"/>
</dbReference>
<comment type="similarity">
    <text evidence="2">Belongs to the TBCC family.</text>
</comment>
<reference evidence="12" key="1">
    <citation type="submission" date="2020-04" db="EMBL/GenBank/DDBJ databases">
        <authorList>
            <person name="Alioto T."/>
            <person name="Alioto T."/>
            <person name="Gomez Garrido J."/>
        </authorList>
    </citation>
    <scope>NUCLEOTIDE SEQUENCE</scope>
    <source>
        <strain evidence="12">A484AB</strain>
    </source>
</reference>
<accession>A0A6S7HR36</accession>
<evidence type="ECO:0000256" key="4">
    <source>
        <dbReference type="ARBA" id="ARBA00022468"/>
    </source>
</evidence>
<evidence type="ECO:0000256" key="2">
    <source>
        <dbReference type="ARBA" id="ARBA00008848"/>
    </source>
</evidence>
<comment type="subcellular location">
    <subcellularLocation>
        <location evidence="1">Cell membrane</location>
        <topology evidence="1">Lipid-anchor</topology>
        <orientation evidence="1">Cytoplasmic side</orientation>
    </subcellularLocation>
</comment>
<dbReference type="InterPro" id="IPR006599">
    <property type="entry name" value="CARP_motif"/>
</dbReference>
<keyword evidence="11" id="KW-0449">Lipoprotein</keyword>
<dbReference type="InterPro" id="IPR036850">
    <property type="entry name" value="NDK-like_dom_sf"/>
</dbReference>
<dbReference type="Gene3D" id="2.160.20.70">
    <property type="match status" value="1"/>
</dbReference>
<dbReference type="GO" id="GO:0005525">
    <property type="term" value="F:GTP binding"/>
    <property type="evidence" value="ECO:0007669"/>
    <property type="project" value="UniProtKB-KW"/>
</dbReference>
<proteinExistence type="inferred from homology"/>
<keyword evidence="10" id="KW-0564">Palmitate</keyword>
<keyword evidence="9" id="KW-0472">Membrane</keyword>
<dbReference type="InterPro" id="IPR017901">
    <property type="entry name" value="C-CAP_CF_C-like"/>
</dbReference>
<dbReference type="OrthoDB" id="194775at2759"/>
<dbReference type="PROSITE" id="PS51329">
    <property type="entry name" value="C_CAP_COFACTOR_C"/>
    <property type="match status" value="1"/>
</dbReference>
<keyword evidence="7" id="KW-0547">Nucleotide-binding</keyword>
<keyword evidence="4" id="KW-0343">GTPase activation</keyword>
<organism evidence="12 13">
    <name type="scientific">Paramuricea clavata</name>
    <name type="common">Red gorgonian</name>
    <name type="synonym">Violescent sea-whip</name>
    <dbReference type="NCBI Taxonomy" id="317549"/>
    <lineage>
        <taxon>Eukaryota</taxon>
        <taxon>Metazoa</taxon>
        <taxon>Cnidaria</taxon>
        <taxon>Anthozoa</taxon>
        <taxon>Octocorallia</taxon>
        <taxon>Malacalcyonacea</taxon>
        <taxon>Plexauridae</taxon>
        <taxon>Paramuricea</taxon>
    </lineage>
</organism>
<evidence type="ECO:0000313" key="12">
    <source>
        <dbReference type="EMBL" id="CAB4006919.1"/>
    </source>
</evidence>
<keyword evidence="13" id="KW-1185">Reference proteome</keyword>
<dbReference type="PANTHER" id="PTHR15440:SF0">
    <property type="entry name" value="PROTEIN XRP2"/>
    <property type="match status" value="1"/>
</dbReference>
<evidence type="ECO:0000256" key="11">
    <source>
        <dbReference type="ARBA" id="ARBA00023288"/>
    </source>
</evidence>
<dbReference type="SUPFAM" id="SSF54919">
    <property type="entry name" value="Nucleoside diphosphate kinase, NDK"/>
    <property type="match status" value="1"/>
</dbReference>
<dbReference type="GO" id="GO:0006892">
    <property type="term" value="P:post-Golgi vesicle-mediated transport"/>
    <property type="evidence" value="ECO:0007669"/>
    <property type="project" value="TreeGrafter"/>
</dbReference>
<feature type="non-terminal residue" evidence="12">
    <location>
        <position position="253"/>
    </location>
</feature>
<protein>
    <recommendedName>
        <fullName evidence="3">Protein XRP2</fullName>
    </recommendedName>
</protein>
<dbReference type="EMBL" id="CACRXK020005643">
    <property type="protein sequence ID" value="CAB4006919.1"/>
    <property type="molecule type" value="Genomic_DNA"/>
</dbReference>
<dbReference type="Pfam" id="PF07986">
    <property type="entry name" value="TBCC"/>
    <property type="match status" value="1"/>
</dbReference>
<evidence type="ECO:0000256" key="1">
    <source>
        <dbReference type="ARBA" id="ARBA00004342"/>
    </source>
</evidence>
<dbReference type="GO" id="GO:1990075">
    <property type="term" value="C:periciliary membrane compartment"/>
    <property type="evidence" value="ECO:0007669"/>
    <property type="project" value="TreeGrafter"/>
</dbReference>
<evidence type="ECO:0000256" key="8">
    <source>
        <dbReference type="ARBA" id="ARBA00023134"/>
    </source>
</evidence>
<dbReference type="PIRSF" id="PIRSF037947">
    <property type="entry name" value="Protein_XRP2"/>
    <property type="match status" value="1"/>
</dbReference>
<dbReference type="GO" id="GO:0005929">
    <property type="term" value="C:cilium"/>
    <property type="evidence" value="ECO:0007669"/>
    <property type="project" value="TreeGrafter"/>
</dbReference>
<keyword evidence="6" id="KW-0519">Myristate</keyword>
<dbReference type="InterPro" id="IPR039093">
    <property type="entry name" value="XRP2"/>
</dbReference>
<evidence type="ECO:0000256" key="5">
    <source>
        <dbReference type="ARBA" id="ARBA00022475"/>
    </source>
</evidence>
<evidence type="ECO:0000313" key="13">
    <source>
        <dbReference type="Proteomes" id="UP001152795"/>
    </source>
</evidence>
<keyword evidence="5" id="KW-1003">Cell membrane</keyword>
<evidence type="ECO:0000256" key="3">
    <source>
        <dbReference type="ARBA" id="ARBA00015771"/>
    </source>
</evidence>
<dbReference type="Gene3D" id="3.30.70.141">
    <property type="entry name" value="Nucleoside diphosphate kinase-like domain"/>
    <property type="match status" value="1"/>
</dbReference>
<name>A0A6S7HR36_PARCT</name>
<evidence type="ECO:0000256" key="6">
    <source>
        <dbReference type="ARBA" id="ARBA00022707"/>
    </source>
</evidence>
<keyword evidence="8" id="KW-0342">GTP-binding</keyword>
<dbReference type="PANTHER" id="PTHR15440">
    <property type="entry name" value="XRP2 PROTEIN"/>
    <property type="match status" value="1"/>
</dbReference>
<evidence type="ECO:0000256" key="10">
    <source>
        <dbReference type="ARBA" id="ARBA00023139"/>
    </source>
</evidence>
<dbReference type="InterPro" id="IPR016098">
    <property type="entry name" value="CAP/MinC_C"/>
</dbReference>
<dbReference type="Proteomes" id="UP001152795">
    <property type="component" value="Unassembled WGS sequence"/>
</dbReference>
<sequence>VYVRDCQDCKLVVACQQFRTRDCRRLDVFLCCNTQPIIESSTGMKFACFQYNYPELEGQFDAAGLSVYNNNWSNIHDFTPAADVETWSLLPEDAKVSDYVPHPPCRYFPEMEVSADADSSVVPLTLGTRRKQSDESCLVVFYGGRQTRNNVKLYLREVRLKGSYQLVQTKEVKMTIEDAQRVFGNEHDMTNIQQGAVIGLEINGDNCIQVCNEIMGTLFKGRNKSELAFISKSNETAARNIDDFYNFVDMTMS</sequence>
<dbReference type="AlphaFoldDB" id="A0A6S7HR36"/>
<evidence type="ECO:0000256" key="9">
    <source>
        <dbReference type="ARBA" id="ARBA00023136"/>
    </source>
</evidence>
<evidence type="ECO:0000256" key="7">
    <source>
        <dbReference type="ARBA" id="ARBA00022741"/>
    </source>
</evidence>